<dbReference type="KEGG" id="bpip:BPP43_00810"/>
<keyword evidence="3" id="KW-1185">Reference proteome</keyword>
<reference evidence="2 3" key="1">
    <citation type="journal article" date="2013" name="Genome Announc.">
        <title>Complete Genome Sequence of the Porcine Strain Brachyspira pilosicoli P43/6/78(T.).</title>
        <authorList>
            <person name="Lin C."/>
            <person name="den Bakker H.C."/>
            <person name="Suzuki H."/>
            <person name="Lefebure T."/>
            <person name="Ponnala L."/>
            <person name="Sun Q."/>
            <person name="Stanhope M.J."/>
            <person name="Wiedmann M."/>
            <person name="Duhamel G.E."/>
        </authorList>
    </citation>
    <scope>NUCLEOTIDE SEQUENCE [LARGE SCALE GENOMIC DNA]</scope>
    <source>
        <strain evidence="2 3">P43/6/78</strain>
    </source>
</reference>
<dbReference type="PROSITE" id="PS51257">
    <property type="entry name" value="PROKAR_LIPOPROTEIN"/>
    <property type="match status" value="1"/>
</dbReference>
<evidence type="ECO:0000313" key="3">
    <source>
        <dbReference type="Proteomes" id="UP000010793"/>
    </source>
</evidence>
<feature type="signal peptide" evidence="1">
    <location>
        <begin position="1"/>
        <end position="22"/>
    </location>
</feature>
<dbReference type="GeneID" id="56439022"/>
<proteinExistence type="predicted"/>
<gene>
    <name evidence="2" type="ORF">BPP43_00810</name>
</gene>
<feature type="chain" id="PRO_5017252927" description="Lipoprotein" evidence="1">
    <location>
        <begin position="23"/>
        <end position="141"/>
    </location>
</feature>
<keyword evidence="1" id="KW-0732">Signal</keyword>
<name>A0A3B6VHX1_BRAPL</name>
<organism evidence="2 3">
    <name type="scientific">Brachyspira pilosicoli P43/6/78</name>
    <dbReference type="NCBI Taxonomy" id="1042417"/>
    <lineage>
        <taxon>Bacteria</taxon>
        <taxon>Pseudomonadati</taxon>
        <taxon>Spirochaetota</taxon>
        <taxon>Spirochaetia</taxon>
        <taxon>Brachyspirales</taxon>
        <taxon>Brachyspiraceae</taxon>
        <taxon>Brachyspira</taxon>
    </lineage>
</organism>
<evidence type="ECO:0000313" key="2">
    <source>
        <dbReference type="EMBL" id="AGA65520.1"/>
    </source>
</evidence>
<evidence type="ECO:0000256" key="1">
    <source>
        <dbReference type="SAM" id="SignalP"/>
    </source>
</evidence>
<accession>A0A3B6VHX1</accession>
<evidence type="ECO:0008006" key="4">
    <source>
        <dbReference type="Google" id="ProtNLM"/>
    </source>
</evidence>
<dbReference type="AlphaFoldDB" id="A0A3B6VHX1"/>
<dbReference type="EMBL" id="CP002873">
    <property type="protein sequence ID" value="AGA65520.1"/>
    <property type="molecule type" value="Genomic_DNA"/>
</dbReference>
<sequence length="141" mass="16284">MKIKYIILSLALFLFASCKTNYENFYKIGNDTVSSVYKIIGLEIKPKVEKFHDNYIYTFKNDTNALYNSVKYANYLWKNEGYYITQHNGFGKENGNVELAKSSIDPNKVIRINIHSYTNNSFDVIISLVNGTIKLKNNTNN</sequence>
<dbReference type="RefSeq" id="WP_013243401.1">
    <property type="nucleotide sequence ID" value="NC_019908.1"/>
</dbReference>
<protein>
    <recommendedName>
        <fullName evidence="4">Lipoprotein</fullName>
    </recommendedName>
</protein>
<dbReference type="Proteomes" id="UP000010793">
    <property type="component" value="Chromosome"/>
</dbReference>